<dbReference type="InterPro" id="IPR001584">
    <property type="entry name" value="Integrase_cat-core"/>
</dbReference>
<dbReference type="Proteomes" id="UP000192343">
    <property type="component" value="Unassembled WGS sequence"/>
</dbReference>
<dbReference type="InterPro" id="IPR015378">
    <property type="entry name" value="Transposase-like_Mu_C"/>
</dbReference>
<comment type="caution">
    <text evidence="3">The sequence shown here is derived from an EMBL/GenBank/DDBJ whole genome shotgun (WGS) entry which is preliminary data.</text>
</comment>
<dbReference type="InterPro" id="IPR012337">
    <property type="entry name" value="RNaseH-like_sf"/>
</dbReference>
<name>A0A1Y1RSY4_9SPIO</name>
<organism evidence="3 4">
    <name type="scientific">Marispirochaeta aestuarii</name>
    <dbReference type="NCBI Taxonomy" id="1963862"/>
    <lineage>
        <taxon>Bacteria</taxon>
        <taxon>Pseudomonadati</taxon>
        <taxon>Spirochaetota</taxon>
        <taxon>Spirochaetia</taxon>
        <taxon>Spirochaetales</taxon>
        <taxon>Spirochaetaceae</taxon>
        <taxon>Marispirochaeta</taxon>
    </lineage>
</organism>
<dbReference type="SUPFAM" id="SSF46689">
    <property type="entry name" value="Homeodomain-like"/>
    <property type="match status" value="1"/>
</dbReference>
<reference evidence="3 4" key="1">
    <citation type="submission" date="2017-03" db="EMBL/GenBank/DDBJ databases">
        <title>Draft Genome sequence of Marispirochaeta sp. strain JC444.</title>
        <authorList>
            <person name="Shivani Y."/>
            <person name="Subhash Y."/>
            <person name="Sasikala C."/>
            <person name="Ramana C."/>
        </authorList>
    </citation>
    <scope>NUCLEOTIDE SEQUENCE [LARGE SCALE GENOMIC DNA]</scope>
    <source>
        <strain evidence="3 4">JC444</strain>
    </source>
</reference>
<dbReference type="Pfam" id="PF13565">
    <property type="entry name" value="HTH_32"/>
    <property type="match status" value="1"/>
</dbReference>
<dbReference type="InterPro" id="IPR036397">
    <property type="entry name" value="RNaseH_sf"/>
</dbReference>
<dbReference type="PROSITE" id="PS50994">
    <property type="entry name" value="INTEGRASE"/>
    <property type="match status" value="1"/>
</dbReference>
<protein>
    <recommendedName>
        <fullName evidence="2">Integrase catalytic domain-containing protein</fullName>
    </recommendedName>
</protein>
<dbReference type="SUPFAM" id="SSF53098">
    <property type="entry name" value="Ribonuclease H-like"/>
    <property type="match status" value="1"/>
</dbReference>
<dbReference type="AlphaFoldDB" id="A0A1Y1RSY4"/>
<dbReference type="PANTHER" id="PTHR35004:SF6">
    <property type="entry name" value="TRANSPOSASE"/>
    <property type="match status" value="1"/>
</dbReference>
<sequence>MDREKQEKIAVFRFGVIFPLVEKDLHEYWGEKERILKELVSKEWEIPYSKRTYISKATLLNWVKRYEDGGRKIEALFPESRGDRGRMRSISDEQIDALMRLRSENPKLSTPRLVEKAQGARVFPPGTEVSMASIYRLLKIRKAKRQKSEQDMRKFEVQMSNDLWQSDCMHGPQIVINGKKRKTYLFAIIDDHSRLITHGQFYPAENLENYLDCLWTAMRKRGLPRKLYVDNGASFRAHRLQLGCAALEVGLKYARPYRPQGKGKIERFFRTVRMQFLPELNENLDLEKINELFARYIEHQYHQRIHGTTGQKPIDRYLADVKALRKAPDDLPEYFRKQEIRKVNKDRTVQLSGRLYEAPAGLVGMKVVLRYENTDRIEVFVDEKSRGFLKDLNQEVNSRIKRDRPDPSGPTITGGQLFERTAGGR</sequence>
<dbReference type="GO" id="GO:0015074">
    <property type="term" value="P:DNA integration"/>
    <property type="evidence" value="ECO:0007669"/>
    <property type="project" value="InterPro"/>
</dbReference>
<feature type="region of interest" description="Disordered" evidence="1">
    <location>
        <begin position="400"/>
        <end position="425"/>
    </location>
</feature>
<dbReference type="InterPro" id="IPR009057">
    <property type="entry name" value="Homeodomain-like_sf"/>
</dbReference>
<dbReference type="Gene3D" id="3.30.420.10">
    <property type="entry name" value="Ribonuclease H-like superfamily/Ribonuclease H"/>
    <property type="match status" value="1"/>
</dbReference>
<evidence type="ECO:0000259" key="2">
    <source>
        <dbReference type="PROSITE" id="PS50994"/>
    </source>
</evidence>
<feature type="domain" description="Integrase catalytic" evidence="2">
    <location>
        <begin position="150"/>
        <end position="321"/>
    </location>
</feature>
<dbReference type="GO" id="GO:0003676">
    <property type="term" value="F:nucleic acid binding"/>
    <property type="evidence" value="ECO:0007669"/>
    <property type="project" value="InterPro"/>
</dbReference>
<dbReference type="OrthoDB" id="367315at2"/>
<dbReference type="EMBL" id="MWQY01000037">
    <property type="protein sequence ID" value="ORC29908.1"/>
    <property type="molecule type" value="Genomic_DNA"/>
</dbReference>
<evidence type="ECO:0000256" key="1">
    <source>
        <dbReference type="SAM" id="MobiDB-lite"/>
    </source>
</evidence>
<proteinExistence type="predicted"/>
<accession>A0A1Y1RSY4</accession>
<dbReference type="STRING" id="1963862.B4O97_18685"/>
<keyword evidence="4" id="KW-1185">Reference proteome</keyword>
<evidence type="ECO:0000313" key="3">
    <source>
        <dbReference type="EMBL" id="ORC29908.1"/>
    </source>
</evidence>
<dbReference type="PANTHER" id="PTHR35004">
    <property type="entry name" value="TRANSPOSASE RV3428C-RELATED"/>
    <property type="match status" value="1"/>
</dbReference>
<dbReference type="RefSeq" id="WP_083053040.1">
    <property type="nucleotide sequence ID" value="NZ_MWQY01000037.1"/>
</dbReference>
<evidence type="ECO:0000313" key="4">
    <source>
        <dbReference type="Proteomes" id="UP000192343"/>
    </source>
</evidence>
<dbReference type="Pfam" id="PF00665">
    <property type="entry name" value="rve"/>
    <property type="match status" value="1"/>
</dbReference>
<dbReference type="Pfam" id="PF09299">
    <property type="entry name" value="Mu-transpos_C"/>
    <property type="match status" value="1"/>
</dbReference>
<gene>
    <name evidence="3" type="ORF">B4O97_18685</name>
</gene>